<protein>
    <submittedName>
        <fullName evidence="2">Pentapeptide repeat-containing protein</fullName>
    </submittedName>
</protein>
<sequence length="278" mass="31368">MIHPIKESSEGLEVLKADCEQCFGLCCVALPFAKSADFALNKDSGTPCPNLQQNFMCGIHQNLREKGFKGCTVYDCFGAGQKVSLSTYKGLDWRNDNKRAQEMFDVFPVMQQLHEMLYYLKEARNREETQSIKTELQDCYETIESLTNMKPEALLLLDVQAHRSQVNGLLLRTSELVRKEQNRAKKKSTSFLGAKLRKADLKGSDFRGALLIAADLREADLRRCDWIGADIRDADLSGADVRGSIFLTQIQVNAAKGNRKTKLPPHVKQPEHWLSSKI</sequence>
<dbReference type="PANTHER" id="PTHR14136:SF37">
    <property type="entry name" value="PENTAPEPTIDE REPEAT-CONTAINING PROTEIN"/>
    <property type="match status" value="1"/>
</dbReference>
<dbReference type="SUPFAM" id="SSF141571">
    <property type="entry name" value="Pentapeptide repeat-like"/>
    <property type="match status" value="1"/>
</dbReference>
<dbReference type="Gene3D" id="2.160.20.80">
    <property type="entry name" value="E3 ubiquitin-protein ligase SopA"/>
    <property type="match status" value="1"/>
</dbReference>
<dbReference type="Proteomes" id="UP001172721">
    <property type="component" value="Unassembled WGS sequence"/>
</dbReference>
<dbReference type="EMBL" id="JAUHTR010000008">
    <property type="protein sequence ID" value="MDN4525998.1"/>
    <property type="molecule type" value="Genomic_DNA"/>
</dbReference>
<evidence type="ECO:0000256" key="1">
    <source>
        <dbReference type="SAM" id="MobiDB-lite"/>
    </source>
</evidence>
<reference evidence="2" key="1">
    <citation type="submission" date="2023-07" db="EMBL/GenBank/DDBJ databases">
        <title>Fictibacillus sp. isolated from freshwater pond.</title>
        <authorList>
            <person name="Kirdat K."/>
            <person name="Bhat A."/>
            <person name="Mourya A."/>
            <person name="Yadav A."/>
        </authorList>
    </citation>
    <scope>NUCLEOTIDE SEQUENCE</scope>
    <source>
        <strain evidence="2">NE201</strain>
    </source>
</reference>
<evidence type="ECO:0000313" key="2">
    <source>
        <dbReference type="EMBL" id="MDN4525998.1"/>
    </source>
</evidence>
<comment type="caution">
    <text evidence="2">The sequence shown here is derived from an EMBL/GenBank/DDBJ whole genome shotgun (WGS) entry which is preliminary data.</text>
</comment>
<feature type="region of interest" description="Disordered" evidence="1">
    <location>
        <begin position="258"/>
        <end position="278"/>
    </location>
</feature>
<dbReference type="Pfam" id="PF00805">
    <property type="entry name" value="Pentapeptide"/>
    <property type="match status" value="1"/>
</dbReference>
<keyword evidence="3" id="KW-1185">Reference proteome</keyword>
<gene>
    <name evidence="2" type="ORF">QYB97_16045</name>
</gene>
<dbReference type="PANTHER" id="PTHR14136">
    <property type="entry name" value="BTB_POZ DOMAIN-CONTAINING PROTEIN KCTD9"/>
    <property type="match status" value="1"/>
</dbReference>
<proteinExistence type="predicted"/>
<organism evidence="2 3">
    <name type="scientific">Fictibacillus fluitans</name>
    <dbReference type="NCBI Taxonomy" id="3058422"/>
    <lineage>
        <taxon>Bacteria</taxon>
        <taxon>Bacillati</taxon>
        <taxon>Bacillota</taxon>
        <taxon>Bacilli</taxon>
        <taxon>Bacillales</taxon>
        <taxon>Fictibacillaceae</taxon>
        <taxon>Fictibacillus</taxon>
    </lineage>
</organism>
<name>A0ABT8HZ25_9BACL</name>
<dbReference type="InterPro" id="IPR051082">
    <property type="entry name" value="Pentapeptide-BTB/POZ_domain"/>
</dbReference>
<evidence type="ECO:0000313" key="3">
    <source>
        <dbReference type="Proteomes" id="UP001172721"/>
    </source>
</evidence>
<dbReference type="RefSeq" id="WP_301167015.1">
    <property type="nucleotide sequence ID" value="NZ_JAUHTR010000008.1"/>
</dbReference>
<dbReference type="InterPro" id="IPR001646">
    <property type="entry name" value="5peptide_repeat"/>
</dbReference>
<accession>A0ABT8HZ25</accession>